<feature type="domain" description="Response regulatory" evidence="8">
    <location>
        <begin position="5"/>
        <end position="118"/>
    </location>
</feature>
<dbReference type="EMBL" id="QRDZ01000043">
    <property type="protein sequence ID" value="RED55380.1"/>
    <property type="molecule type" value="Genomic_DNA"/>
</dbReference>
<dbReference type="GO" id="GO:0000156">
    <property type="term" value="F:phosphorelay response regulator activity"/>
    <property type="evidence" value="ECO:0007669"/>
    <property type="project" value="TreeGrafter"/>
</dbReference>
<organism evidence="10 11">
    <name type="scientific">Cohnella phaseoli</name>
    <dbReference type="NCBI Taxonomy" id="456490"/>
    <lineage>
        <taxon>Bacteria</taxon>
        <taxon>Bacillati</taxon>
        <taxon>Bacillota</taxon>
        <taxon>Bacilli</taxon>
        <taxon>Bacillales</taxon>
        <taxon>Paenibacillaceae</taxon>
        <taxon>Cohnella</taxon>
    </lineage>
</organism>
<dbReference type="SUPFAM" id="SSF52172">
    <property type="entry name" value="CheY-like"/>
    <property type="match status" value="1"/>
</dbReference>
<dbReference type="InterPro" id="IPR001789">
    <property type="entry name" value="Sig_transdc_resp-reg_receiver"/>
</dbReference>
<dbReference type="Pfam" id="PF00486">
    <property type="entry name" value="Trans_reg_C"/>
    <property type="match status" value="1"/>
</dbReference>
<gene>
    <name evidence="10" type="ORF">DFP98_14324</name>
</gene>
<evidence type="ECO:0000256" key="6">
    <source>
        <dbReference type="PROSITE-ProRule" id="PRU00169"/>
    </source>
</evidence>
<comment type="caution">
    <text evidence="10">The sequence shown here is derived from an EMBL/GenBank/DDBJ whole genome shotgun (WGS) entry which is preliminary data.</text>
</comment>
<keyword evidence="2" id="KW-0902">Two-component regulatory system</keyword>
<evidence type="ECO:0000259" key="8">
    <source>
        <dbReference type="PROSITE" id="PS50110"/>
    </source>
</evidence>
<dbReference type="GO" id="GO:0000976">
    <property type="term" value="F:transcription cis-regulatory region binding"/>
    <property type="evidence" value="ECO:0007669"/>
    <property type="project" value="TreeGrafter"/>
</dbReference>
<dbReference type="PANTHER" id="PTHR48111:SF24">
    <property type="entry name" value="TRANSCRIPTIONAL REGULATORY PROTEIN CSSR"/>
    <property type="match status" value="1"/>
</dbReference>
<dbReference type="Proteomes" id="UP000256977">
    <property type="component" value="Unassembled WGS sequence"/>
</dbReference>
<feature type="modified residue" description="4-aspartylphosphate" evidence="6">
    <location>
        <position position="54"/>
    </location>
</feature>
<dbReference type="GO" id="GO:0032993">
    <property type="term" value="C:protein-DNA complex"/>
    <property type="evidence" value="ECO:0007669"/>
    <property type="project" value="TreeGrafter"/>
</dbReference>
<dbReference type="Pfam" id="PF00072">
    <property type="entry name" value="Response_reg"/>
    <property type="match status" value="1"/>
</dbReference>
<evidence type="ECO:0000256" key="5">
    <source>
        <dbReference type="ARBA" id="ARBA00023163"/>
    </source>
</evidence>
<dbReference type="PROSITE" id="PS50110">
    <property type="entry name" value="RESPONSE_REGULATORY"/>
    <property type="match status" value="1"/>
</dbReference>
<accession>A0A3D9I157</accession>
<dbReference type="SMART" id="SM00448">
    <property type="entry name" value="REC"/>
    <property type="match status" value="1"/>
</dbReference>
<reference evidence="10 11" key="1">
    <citation type="submission" date="2018-07" db="EMBL/GenBank/DDBJ databases">
        <title>Genomic Encyclopedia of Type Strains, Phase III (KMG-III): the genomes of soil and plant-associated and newly described type strains.</title>
        <authorList>
            <person name="Whitman W."/>
        </authorList>
    </citation>
    <scope>NUCLEOTIDE SEQUENCE [LARGE SCALE GENOMIC DNA]</scope>
    <source>
        <strain evidence="10 11">CECT 7287</strain>
    </source>
</reference>
<protein>
    <submittedName>
        <fullName evidence="10">Two-component system response regulator CssR</fullName>
    </submittedName>
</protein>
<evidence type="ECO:0000256" key="2">
    <source>
        <dbReference type="ARBA" id="ARBA00023012"/>
    </source>
</evidence>
<keyword evidence="5" id="KW-0804">Transcription</keyword>
<dbReference type="Gene3D" id="3.40.50.2300">
    <property type="match status" value="1"/>
</dbReference>
<dbReference type="InterPro" id="IPR039420">
    <property type="entry name" value="WalR-like"/>
</dbReference>
<dbReference type="PANTHER" id="PTHR48111">
    <property type="entry name" value="REGULATOR OF RPOS"/>
    <property type="match status" value="1"/>
</dbReference>
<dbReference type="OrthoDB" id="9790442at2"/>
<dbReference type="InterPro" id="IPR036388">
    <property type="entry name" value="WH-like_DNA-bd_sf"/>
</dbReference>
<evidence type="ECO:0000256" key="4">
    <source>
        <dbReference type="ARBA" id="ARBA00023125"/>
    </source>
</evidence>
<dbReference type="Gene3D" id="1.10.10.10">
    <property type="entry name" value="Winged helix-like DNA-binding domain superfamily/Winged helix DNA-binding domain"/>
    <property type="match status" value="1"/>
</dbReference>
<dbReference type="SMART" id="SM00862">
    <property type="entry name" value="Trans_reg_C"/>
    <property type="match status" value="1"/>
</dbReference>
<dbReference type="InterPro" id="IPR011006">
    <property type="entry name" value="CheY-like_superfamily"/>
</dbReference>
<keyword evidence="3" id="KW-0805">Transcription regulation</keyword>
<dbReference type="AlphaFoldDB" id="A0A3D9I157"/>
<sequence length="239" mass="28081">MNAYQIAVVDDDVQIREIVEAYMQKEGYRTVSFPSVEAAWELWKNDPPDMWILDIMLPGMNGFEFCRRIRKDAEVPIIMISARDEEVDKILGLELGSDDYMTKPFSPRELVARVNRLFHRFSSSKSGQEHSASPVPRRTRLEIGELRLVLEERRVFWHEEEIEMTLKEYKLLQTLAEQPNRAFSRDELLNLVWGDDYFGSDRAIDDLVKRLRRKMSELPVETVWGHGYRLRMEEGGNVK</sequence>
<keyword evidence="11" id="KW-1185">Reference proteome</keyword>
<evidence type="ECO:0000256" key="1">
    <source>
        <dbReference type="ARBA" id="ARBA00022553"/>
    </source>
</evidence>
<evidence type="ECO:0000259" key="9">
    <source>
        <dbReference type="PROSITE" id="PS51755"/>
    </source>
</evidence>
<keyword evidence="1 6" id="KW-0597">Phosphoprotein</keyword>
<dbReference type="GO" id="GO:0005829">
    <property type="term" value="C:cytosol"/>
    <property type="evidence" value="ECO:0007669"/>
    <property type="project" value="TreeGrafter"/>
</dbReference>
<evidence type="ECO:0000256" key="3">
    <source>
        <dbReference type="ARBA" id="ARBA00023015"/>
    </source>
</evidence>
<dbReference type="GO" id="GO:0006355">
    <property type="term" value="P:regulation of DNA-templated transcription"/>
    <property type="evidence" value="ECO:0007669"/>
    <property type="project" value="InterPro"/>
</dbReference>
<proteinExistence type="predicted"/>
<dbReference type="InterPro" id="IPR001867">
    <property type="entry name" value="OmpR/PhoB-type_DNA-bd"/>
</dbReference>
<dbReference type="Gene3D" id="6.10.250.690">
    <property type="match status" value="1"/>
</dbReference>
<name>A0A3D9I157_9BACL</name>
<evidence type="ECO:0000313" key="11">
    <source>
        <dbReference type="Proteomes" id="UP000256977"/>
    </source>
</evidence>
<dbReference type="FunFam" id="3.40.50.2300:FF:000001">
    <property type="entry name" value="DNA-binding response regulator PhoB"/>
    <property type="match status" value="1"/>
</dbReference>
<feature type="DNA-binding region" description="OmpR/PhoB-type" evidence="7">
    <location>
        <begin position="138"/>
        <end position="232"/>
    </location>
</feature>
<dbReference type="PROSITE" id="PS51755">
    <property type="entry name" value="OMPR_PHOB"/>
    <property type="match status" value="1"/>
</dbReference>
<keyword evidence="4 7" id="KW-0238">DNA-binding</keyword>
<dbReference type="RefSeq" id="WP_116065177.1">
    <property type="nucleotide sequence ID" value="NZ_QRDZ01000043.1"/>
</dbReference>
<evidence type="ECO:0000313" key="10">
    <source>
        <dbReference type="EMBL" id="RED55380.1"/>
    </source>
</evidence>
<dbReference type="CDD" id="cd00383">
    <property type="entry name" value="trans_reg_C"/>
    <property type="match status" value="1"/>
</dbReference>
<feature type="domain" description="OmpR/PhoB-type" evidence="9">
    <location>
        <begin position="138"/>
        <end position="232"/>
    </location>
</feature>
<evidence type="ECO:0000256" key="7">
    <source>
        <dbReference type="PROSITE-ProRule" id="PRU01091"/>
    </source>
</evidence>